<keyword evidence="3" id="KW-1185">Reference proteome</keyword>
<dbReference type="Proteomes" id="UP000265520">
    <property type="component" value="Unassembled WGS sequence"/>
</dbReference>
<organism evidence="2 3">
    <name type="scientific">Trifolium medium</name>
    <dbReference type="NCBI Taxonomy" id="97028"/>
    <lineage>
        <taxon>Eukaryota</taxon>
        <taxon>Viridiplantae</taxon>
        <taxon>Streptophyta</taxon>
        <taxon>Embryophyta</taxon>
        <taxon>Tracheophyta</taxon>
        <taxon>Spermatophyta</taxon>
        <taxon>Magnoliopsida</taxon>
        <taxon>eudicotyledons</taxon>
        <taxon>Gunneridae</taxon>
        <taxon>Pentapetalae</taxon>
        <taxon>rosids</taxon>
        <taxon>fabids</taxon>
        <taxon>Fabales</taxon>
        <taxon>Fabaceae</taxon>
        <taxon>Papilionoideae</taxon>
        <taxon>50 kb inversion clade</taxon>
        <taxon>NPAAA clade</taxon>
        <taxon>Hologalegina</taxon>
        <taxon>IRL clade</taxon>
        <taxon>Trifolieae</taxon>
        <taxon>Trifolium</taxon>
    </lineage>
</organism>
<dbReference type="AlphaFoldDB" id="A0A392ULF8"/>
<comment type="caution">
    <text evidence="2">The sequence shown here is derived from an EMBL/GenBank/DDBJ whole genome shotgun (WGS) entry which is preliminary data.</text>
</comment>
<evidence type="ECO:0000313" key="3">
    <source>
        <dbReference type="Proteomes" id="UP000265520"/>
    </source>
</evidence>
<feature type="non-terminal residue" evidence="2">
    <location>
        <position position="1"/>
    </location>
</feature>
<evidence type="ECO:0000313" key="2">
    <source>
        <dbReference type="EMBL" id="MCI73718.1"/>
    </source>
</evidence>
<accession>A0A392ULF8</accession>
<protein>
    <submittedName>
        <fullName evidence="2">Uncharacterized protein</fullName>
    </submittedName>
</protein>
<feature type="region of interest" description="Disordered" evidence="1">
    <location>
        <begin position="1"/>
        <end position="41"/>
    </location>
</feature>
<sequence length="41" mass="4420">LQVQIHRPPQVGEGGVSCDVRLGSREPNVPASSEESFKLCL</sequence>
<proteinExistence type="predicted"/>
<reference evidence="2 3" key="1">
    <citation type="journal article" date="2018" name="Front. Plant Sci.">
        <title>Red Clover (Trifolium pratense) and Zigzag Clover (T. medium) - A Picture of Genomic Similarities and Differences.</title>
        <authorList>
            <person name="Dluhosova J."/>
            <person name="Istvanek J."/>
            <person name="Nedelnik J."/>
            <person name="Repkova J."/>
        </authorList>
    </citation>
    <scope>NUCLEOTIDE SEQUENCE [LARGE SCALE GENOMIC DNA]</scope>
    <source>
        <strain evidence="3">cv. 10/8</strain>
        <tissue evidence="2">Leaf</tissue>
    </source>
</reference>
<evidence type="ECO:0000256" key="1">
    <source>
        <dbReference type="SAM" id="MobiDB-lite"/>
    </source>
</evidence>
<dbReference type="EMBL" id="LXQA010844841">
    <property type="protein sequence ID" value="MCI73718.1"/>
    <property type="molecule type" value="Genomic_DNA"/>
</dbReference>
<name>A0A392ULF8_9FABA</name>